<keyword evidence="2" id="KW-1185">Reference proteome</keyword>
<accession>A0A3Q1FKS4</accession>
<protein>
    <submittedName>
        <fullName evidence="1">Uncharacterized protein</fullName>
    </submittedName>
</protein>
<dbReference type="GeneTree" id="ENSGT01110000271757"/>
<dbReference type="STRING" id="80966.ENSAPOP00000017738"/>
<proteinExistence type="predicted"/>
<reference evidence="1" key="2">
    <citation type="submission" date="2025-09" db="UniProtKB">
        <authorList>
            <consortium name="Ensembl"/>
        </authorList>
    </citation>
    <scope>IDENTIFICATION</scope>
</reference>
<dbReference type="Ensembl" id="ENSAPOT00000027124.1">
    <property type="protein sequence ID" value="ENSAPOP00000017738.1"/>
    <property type="gene ID" value="ENSAPOG00000020980.1"/>
</dbReference>
<reference evidence="1" key="1">
    <citation type="submission" date="2025-08" db="UniProtKB">
        <authorList>
            <consortium name="Ensembl"/>
        </authorList>
    </citation>
    <scope>IDENTIFICATION</scope>
</reference>
<sequence>NSTKDQRCRLIFDIRLDTCNCDLLFKVSRDCYNVSSHTVESFAYLWSGGKATYSENRRQASSD</sequence>
<evidence type="ECO:0000313" key="1">
    <source>
        <dbReference type="Ensembl" id="ENSAPOP00000017738.1"/>
    </source>
</evidence>
<organism evidence="1 2">
    <name type="scientific">Acanthochromis polyacanthus</name>
    <name type="common">spiny chromis</name>
    <dbReference type="NCBI Taxonomy" id="80966"/>
    <lineage>
        <taxon>Eukaryota</taxon>
        <taxon>Metazoa</taxon>
        <taxon>Chordata</taxon>
        <taxon>Craniata</taxon>
        <taxon>Vertebrata</taxon>
        <taxon>Euteleostomi</taxon>
        <taxon>Actinopterygii</taxon>
        <taxon>Neopterygii</taxon>
        <taxon>Teleostei</taxon>
        <taxon>Neoteleostei</taxon>
        <taxon>Acanthomorphata</taxon>
        <taxon>Ovalentaria</taxon>
        <taxon>Pomacentridae</taxon>
        <taxon>Acanthochromis</taxon>
    </lineage>
</organism>
<evidence type="ECO:0000313" key="2">
    <source>
        <dbReference type="Proteomes" id="UP000257200"/>
    </source>
</evidence>
<dbReference type="InParanoid" id="A0A3Q1FKS4"/>
<dbReference type="AlphaFoldDB" id="A0A3Q1FKS4"/>
<name>A0A3Q1FKS4_9TELE</name>
<dbReference type="Proteomes" id="UP000257200">
    <property type="component" value="Unplaced"/>
</dbReference>